<dbReference type="EMBL" id="VSRR010001498">
    <property type="protein sequence ID" value="MPC25699.1"/>
    <property type="molecule type" value="Genomic_DNA"/>
</dbReference>
<protein>
    <submittedName>
        <fullName evidence="1">Uncharacterized protein</fullName>
    </submittedName>
</protein>
<accession>A0A5B7DX80</accession>
<dbReference type="Proteomes" id="UP000324222">
    <property type="component" value="Unassembled WGS sequence"/>
</dbReference>
<sequence length="9" mass="991">MDTGITQIL</sequence>
<name>A0A5B7DX80_PORTR</name>
<evidence type="ECO:0000313" key="1">
    <source>
        <dbReference type="EMBL" id="MPC25699.1"/>
    </source>
</evidence>
<gene>
    <name evidence="1" type="ORF">E2C01_018822</name>
</gene>
<organism evidence="1 2">
    <name type="scientific">Portunus trituberculatus</name>
    <name type="common">Swimming crab</name>
    <name type="synonym">Neptunus trituberculatus</name>
    <dbReference type="NCBI Taxonomy" id="210409"/>
    <lineage>
        <taxon>Eukaryota</taxon>
        <taxon>Metazoa</taxon>
        <taxon>Ecdysozoa</taxon>
        <taxon>Arthropoda</taxon>
        <taxon>Crustacea</taxon>
        <taxon>Multicrustacea</taxon>
        <taxon>Malacostraca</taxon>
        <taxon>Eumalacostraca</taxon>
        <taxon>Eucarida</taxon>
        <taxon>Decapoda</taxon>
        <taxon>Pleocyemata</taxon>
        <taxon>Brachyura</taxon>
        <taxon>Eubrachyura</taxon>
        <taxon>Portunoidea</taxon>
        <taxon>Portunidae</taxon>
        <taxon>Portuninae</taxon>
        <taxon>Portunus</taxon>
    </lineage>
</organism>
<reference evidence="1 2" key="1">
    <citation type="submission" date="2019-05" db="EMBL/GenBank/DDBJ databases">
        <title>Another draft genome of Portunus trituberculatus and its Hox gene families provides insights of decapod evolution.</title>
        <authorList>
            <person name="Jeong J.-H."/>
            <person name="Song I."/>
            <person name="Kim S."/>
            <person name="Choi T."/>
            <person name="Kim D."/>
            <person name="Ryu S."/>
            <person name="Kim W."/>
        </authorList>
    </citation>
    <scope>NUCLEOTIDE SEQUENCE [LARGE SCALE GENOMIC DNA]</scope>
    <source>
        <tissue evidence="1">Muscle</tissue>
    </source>
</reference>
<evidence type="ECO:0000313" key="2">
    <source>
        <dbReference type="Proteomes" id="UP000324222"/>
    </source>
</evidence>
<proteinExistence type="predicted"/>
<comment type="caution">
    <text evidence="1">The sequence shown here is derived from an EMBL/GenBank/DDBJ whole genome shotgun (WGS) entry which is preliminary data.</text>
</comment>
<keyword evidence="2" id="KW-1185">Reference proteome</keyword>